<dbReference type="GO" id="GO:0003676">
    <property type="term" value="F:nucleic acid binding"/>
    <property type="evidence" value="ECO:0007669"/>
    <property type="project" value="InterPro"/>
</dbReference>
<dbReference type="InterPro" id="IPR040676">
    <property type="entry name" value="DUF5641"/>
</dbReference>
<dbReference type="SUPFAM" id="SSF53098">
    <property type="entry name" value="Ribonuclease H-like"/>
    <property type="match status" value="1"/>
</dbReference>
<reference evidence="2" key="1">
    <citation type="journal article" date="2023" name="G3 (Bethesda)">
        <title>Whole genome assembly and annotation of the endangered Caribbean coral Acropora cervicornis.</title>
        <authorList>
            <person name="Selwyn J.D."/>
            <person name="Vollmer S.V."/>
        </authorList>
    </citation>
    <scope>NUCLEOTIDE SEQUENCE</scope>
    <source>
        <strain evidence="2">K2</strain>
    </source>
</reference>
<keyword evidence="3" id="KW-1185">Reference proteome</keyword>
<dbReference type="Pfam" id="PF18701">
    <property type="entry name" value="DUF5641"/>
    <property type="match status" value="1"/>
</dbReference>
<dbReference type="EMBL" id="JARQWQ010000130">
    <property type="protein sequence ID" value="KAK2549190.1"/>
    <property type="molecule type" value="Genomic_DNA"/>
</dbReference>
<dbReference type="PANTHER" id="PTHR47331:SF1">
    <property type="entry name" value="GAG-LIKE PROTEIN"/>
    <property type="match status" value="1"/>
</dbReference>
<dbReference type="Proteomes" id="UP001249851">
    <property type="component" value="Unassembled WGS sequence"/>
</dbReference>
<dbReference type="AlphaFoldDB" id="A0AAD9PV26"/>
<comment type="caution">
    <text evidence="2">The sequence shown here is derived from an EMBL/GenBank/DDBJ whole genome shotgun (WGS) entry which is preliminary data.</text>
</comment>
<evidence type="ECO:0000313" key="2">
    <source>
        <dbReference type="EMBL" id="KAK2549190.1"/>
    </source>
</evidence>
<name>A0AAD9PV26_ACRCE</name>
<proteinExistence type="predicted"/>
<gene>
    <name evidence="2" type="ORF">P5673_030412</name>
</gene>
<dbReference type="InterPro" id="IPR036397">
    <property type="entry name" value="RNaseH_sf"/>
</dbReference>
<evidence type="ECO:0000259" key="1">
    <source>
        <dbReference type="Pfam" id="PF18701"/>
    </source>
</evidence>
<organism evidence="2 3">
    <name type="scientific">Acropora cervicornis</name>
    <name type="common">Staghorn coral</name>
    <dbReference type="NCBI Taxonomy" id="6130"/>
    <lineage>
        <taxon>Eukaryota</taxon>
        <taxon>Metazoa</taxon>
        <taxon>Cnidaria</taxon>
        <taxon>Anthozoa</taxon>
        <taxon>Hexacorallia</taxon>
        <taxon>Scleractinia</taxon>
        <taxon>Astrocoeniina</taxon>
        <taxon>Acroporidae</taxon>
        <taxon>Acropora</taxon>
    </lineage>
</organism>
<sequence>MRAFAKCFVDYAGPLTSKITRRVSGKRYLCLFTCSATRAVHLEMACLLSTKVFLNKFTRLVASRGRPEEVTSDNRTNFVGADRELVELVLAMHQEQIADNAASDLIRWNWNPPLGSHFDGAFESLVKVAKKTLKAAEGGVSVSSAQNAGLIDDELQTAIKEVEVLMNSRTLTYERADPRDEPVLTPNHFLVGRLGGQLAPQVTDDIALNLRNRWRLIQNLLKLFWKRWREEFLSTHNTRKEWREAKDNLKVGDVELAVDQNALRGQWRLGRVEEASPVRMGRCTSSK</sequence>
<dbReference type="Gene3D" id="3.30.420.10">
    <property type="entry name" value="Ribonuclease H-like superfamily/Ribonuclease H"/>
    <property type="match status" value="1"/>
</dbReference>
<dbReference type="PANTHER" id="PTHR47331">
    <property type="entry name" value="PHD-TYPE DOMAIN-CONTAINING PROTEIN"/>
    <property type="match status" value="1"/>
</dbReference>
<dbReference type="InterPro" id="IPR012337">
    <property type="entry name" value="RNaseH-like_sf"/>
</dbReference>
<evidence type="ECO:0000313" key="3">
    <source>
        <dbReference type="Proteomes" id="UP001249851"/>
    </source>
</evidence>
<protein>
    <recommendedName>
        <fullName evidence="1">DUF5641 domain-containing protein</fullName>
    </recommendedName>
</protein>
<accession>A0AAD9PV26</accession>
<reference evidence="2" key="2">
    <citation type="journal article" date="2023" name="Science">
        <title>Genomic signatures of disease resistance in endangered staghorn corals.</title>
        <authorList>
            <person name="Vollmer S.V."/>
            <person name="Selwyn J.D."/>
            <person name="Despard B.A."/>
            <person name="Roesel C.L."/>
        </authorList>
    </citation>
    <scope>NUCLEOTIDE SEQUENCE</scope>
    <source>
        <strain evidence="2">K2</strain>
    </source>
</reference>
<feature type="domain" description="DUF5641" evidence="1">
    <location>
        <begin position="212"/>
        <end position="278"/>
    </location>
</feature>